<dbReference type="AlphaFoldDB" id="A0A3R6B374"/>
<dbReference type="EMBL" id="QSII01000028">
    <property type="protein sequence ID" value="RHC80700.1"/>
    <property type="molecule type" value="Genomic_DNA"/>
</dbReference>
<proteinExistence type="predicted"/>
<evidence type="ECO:0000313" key="3">
    <source>
        <dbReference type="Proteomes" id="UP000286260"/>
    </source>
</evidence>
<evidence type="ECO:0000313" key="2">
    <source>
        <dbReference type="EMBL" id="RHC80700.1"/>
    </source>
</evidence>
<dbReference type="InterPro" id="IPR016032">
    <property type="entry name" value="Sig_transdc_resp-reg_C-effctor"/>
</dbReference>
<name>A0A3R6B374_9BACT</name>
<protein>
    <recommendedName>
        <fullName evidence="4">OmpR/PhoB-type domain-containing protein</fullName>
    </recommendedName>
</protein>
<evidence type="ECO:0000256" key="1">
    <source>
        <dbReference type="SAM" id="Phobius"/>
    </source>
</evidence>
<dbReference type="SUPFAM" id="SSF46894">
    <property type="entry name" value="C-terminal effector domain of the bipartite response regulators"/>
    <property type="match status" value="1"/>
</dbReference>
<keyword evidence="1" id="KW-0812">Transmembrane</keyword>
<dbReference type="Proteomes" id="UP000286260">
    <property type="component" value="Unassembled WGS sequence"/>
</dbReference>
<dbReference type="InterPro" id="IPR036388">
    <property type="entry name" value="WH-like_DNA-bd_sf"/>
</dbReference>
<dbReference type="Gene3D" id="1.10.10.10">
    <property type="entry name" value="Winged helix-like DNA-binding domain superfamily/Winged helix DNA-binding domain"/>
    <property type="match status" value="1"/>
</dbReference>
<sequence>MTLFCLIMVWHGFLSCRKKIFTEASATFQDAISKEMNTRLGSIPIKTNRGTLLLSDSISYEEKERWCDQDYLSLNDPNRIFLDSLFRARLADLGMETQTAVRCKRKEKTTISYTDSLFMKKATALKPVIYRKNKNIEDNIALQAFVQIPLSFVLKRADSILLFLLFYGLFVGILYGSYKWGIKKLNAVLLEKKVVETKIVEKPVVAFVRSFSKEGTLPFGLRFDKKSGILKYKNLHVTLSGQGLKLFTHLINSQQSVIAPQIIYSQILGNALKKEKIGKAERDAVSAAIVRLRESLAPMPFIQIKSCRGTGYQLIISNPEEI</sequence>
<keyword evidence="1" id="KW-1133">Transmembrane helix</keyword>
<comment type="caution">
    <text evidence="2">The sequence shown here is derived from an EMBL/GenBank/DDBJ whole genome shotgun (WGS) entry which is preliminary data.</text>
</comment>
<accession>A0A3R6B374</accession>
<evidence type="ECO:0008006" key="4">
    <source>
        <dbReference type="Google" id="ProtNLM"/>
    </source>
</evidence>
<organism evidence="2 3">
    <name type="scientific">Parabacteroides merdae</name>
    <dbReference type="NCBI Taxonomy" id="46503"/>
    <lineage>
        <taxon>Bacteria</taxon>
        <taxon>Pseudomonadati</taxon>
        <taxon>Bacteroidota</taxon>
        <taxon>Bacteroidia</taxon>
        <taxon>Bacteroidales</taxon>
        <taxon>Tannerellaceae</taxon>
        <taxon>Parabacteroides</taxon>
    </lineage>
</organism>
<reference evidence="2 3" key="1">
    <citation type="submission" date="2018-08" db="EMBL/GenBank/DDBJ databases">
        <title>A genome reference for cultivated species of the human gut microbiota.</title>
        <authorList>
            <person name="Zou Y."/>
            <person name="Xue W."/>
            <person name="Luo G."/>
        </authorList>
    </citation>
    <scope>NUCLEOTIDE SEQUENCE [LARGE SCALE GENOMIC DNA]</scope>
    <source>
        <strain evidence="2 3">AM34-17</strain>
    </source>
</reference>
<dbReference type="GO" id="GO:0006355">
    <property type="term" value="P:regulation of DNA-templated transcription"/>
    <property type="evidence" value="ECO:0007669"/>
    <property type="project" value="InterPro"/>
</dbReference>
<feature type="transmembrane region" description="Helical" evidence="1">
    <location>
        <begin position="160"/>
        <end position="178"/>
    </location>
</feature>
<dbReference type="GO" id="GO:0003677">
    <property type="term" value="F:DNA binding"/>
    <property type="evidence" value="ECO:0007669"/>
    <property type="project" value="InterPro"/>
</dbReference>
<keyword evidence="1" id="KW-0472">Membrane</keyword>
<gene>
    <name evidence="2" type="ORF">DW828_16745</name>
</gene>